<dbReference type="GO" id="GO:0042970">
    <property type="term" value="F:homoserine transmembrane transporter activity"/>
    <property type="evidence" value="ECO:0007669"/>
    <property type="project" value="TreeGrafter"/>
</dbReference>
<sequence>MVSIEFLITSLIVVLIPGTGVVYTISVGIFRGFRTAVAASLGCTLGIVPSLVASVVGLSLILHTSAVVFQCIKFAGVAYLLYLAWMTWKDTGGMVLQDNSSQTGLINVALKGFLINILNPKLTIFFMAFLPQFVPSSTENGMLSMGLLGGIFMVMTFLVFVGYGALANLMRKYVIGSEVVAKYMQRTFAASFALLGLKLATTDEG</sequence>
<dbReference type="eggNOG" id="COG1280">
    <property type="taxonomic scope" value="Bacteria"/>
</dbReference>
<feature type="transmembrane region" description="Helical" evidence="7">
    <location>
        <begin position="142"/>
        <end position="166"/>
    </location>
</feature>
<dbReference type="KEGG" id="mme:Marme_3868"/>
<dbReference type="RefSeq" id="WP_013662980.1">
    <property type="nucleotide sequence ID" value="NC_015276.1"/>
</dbReference>
<dbReference type="PATRIC" id="fig|717774.3.peg.3986"/>
<dbReference type="EMBL" id="CP002583">
    <property type="protein sequence ID" value="ADZ93078.1"/>
    <property type="molecule type" value="Genomic_DNA"/>
</dbReference>
<feature type="transmembrane region" description="Helical" evidence="7">
    <location>
        <begin position="6"/>
        <end position="30"/>
    </location>
</feature>
<dbReference type="HOGENOM" id="CLU_079569_3_3_6"/>
<comment type="similarity">
    <text evidence="2">Belongs to the Rht family.</text>
</comment>
<dbReference type="PIRSF" id="PIRSF006324">
    <property type="entry name" value="LeuE"/>
    <property type="match status" value="1"/>
</dbReference>
<keyword evidence="9" id="KW-1185">Reference proteome</keyword>
<comment type="subcellular location">
    <subcellularLocation>
        <location evidence="1">Cell membrane</location>
        <topology evidence="1">Multi-pass membrane protein</topology>
    </subcellularLocation>
</comment>
<organism evidence="8 9">
    <name type="scientific">Marinomonas mediterranea (strain ATCC 700492 / JCM 21426 / NBRC 103028 / MMB-1)</name>
    <dbReference type="NCBI Taxonomy" id="717774"/>
    <lineage>
        <taxon>Bacteria</taxon>
        <taxon>Pseudomonadati</taxon>
        <taxon>Pseudomonadota</taxon>
        <taxon>Gammaproteobacteria</taxon>
        <taxon>Oceanospirillales</taxon>
        <taxon>Oceanospirillaceae</taxon>
        <taxon>Marinomonas</taxon>
    </lineage>
</organism>
<dbReference type="Pfam" id="PF01810">
    <property type="entry name" value="LysE"/>
    <property type="match status" value="1"/>
</dbReference>
<protein>
    <submittedName>
        <fullName evidence="8">Lysine exporter protein (LYSE/YGGA)</fullName>
    </submittedName>
</protein>
<feature type="transmembrane region" description="Helical" evidence="7">
    <location>
        <begin position="67"/>
        <end position="88"/>
    </location>
</feature>
<dbReference type="STRING" id="717774.Marme_3868"/>
<evidence type="ECO:0000313" key="8">
    <source>
        <dbReference type="EMBL" id="ADZ93078.1"/>
    </source>
</evidence>
<dbReference type="OrthoDB" id="9804822at2"/>
<name>F2JXT0_MARM1</name>
<dbReference type="AlphaFoldDB" id="F2JXT0"/>
<evidence type="ECO:0000256" key="6">
    <source>
        <dbReference type="ARBA" id="ARBA00023136"/>
    </source>
</evidence>
<proteinExistence type="inferred from homology"/>
<evidence type="ECO:0000256" key="2">
    <source>
        <dbReference type="ARBA" id="ARBA00007928"/>
    </source>
</evidence>
<feature type="transmembrane region" description="Helical" evidence="7">
    <location>
        <begin position="37"/>
        <end position="61"/>
    </location>
</feature>
<keyword evidence="4 7" id="KW-0812">Transmembrane</keyword>
<feature type="transmembrane region" description="Helical" evidence="7">
    <location>
        <begin position="108"/>
        <end position="130"/>
    </location>
</feature>
<evidence type="ECO:0000256" key="7">
    <source>
        <dbReference type="SAM" id="Phobius"/>
    </source>
</evidence>
<evidence type="ECO:0000256" key="5">
    <source>
        <dbReference type="ARBA" id="ARBA00022989"/>
    </source>
</evidence>
<gene>
    <name evidence="8" type="ordered locus">Marme_3868</name>
</gene>
<accession>F2JXT0</accession>
<dbReference type="PANTHER" id="PTHR30086">
    <property type="entry name" value="ARGININE EXPORTER PROTEIN ARGO"/>
    <property type="match status" value="1"/>
</dbReference>
<keyword evidence="3" id="KW-1003">Cell membrane</keyword>
<keyword evidence="6 7" id="KW-0472">Membrane</keyword>
<evidence type="ECO:0000256" key="4">
    <source>
        <dbReference type="ARBA" id="ARBA00022692"/>
    </source>
</evidence>
<evidence type="ECO:0000256" key="3">
    <source>
        <dbReference type="ARBA" id="ARBA00022475"/>
    </source>
</evidence>
<dbReference type="PANTHER" id="PTHR30086:SF14">
    <property type="entry name" value="HOMOSERINE_HOMOSERINE LACTONE EFFLUX PROTEIN"/>
    <property type="match status" value="1"/>
</dbReference>
<dbReference type="Proteomes" id="UP000001062">
    <property type="component" value="Chromosome"/>
</dbReference>
<dbReference type="InterPro" id="IPR001123">
    <property type="entry name" value="LeuE-type"/>
</dbReference>
<evidence type="ECO:0000313" key="9">
    <source>
        <dbReference type="Proteomes" id="UP000001062"/>
    </source>
</evidence>
<dbReference type="GO" id="GO:0005886">
    <property type="term" value="C:plasma membrane"/>
    <property type="evidence" value="ECO:0007669"/>
    <property type="project" value="UniProtKB-SubCell"/>
</dbReference>
<evidence type="ECO:0000256" key="1">
    <source>
        <dbReference type="ARBA" id="ARBA00004651"/>
    </source>
</evidence>
<reference evidence="8 9" key="1">
    <citation type="journal article" date="2012" name="Stand. Genomic Sci.">
        <title>Complete genome sequence of the melanogenic marine bacterium Marinomonas mediterranea type strain (MMB-1(T)).</title>
        <authorList>
            <person name="Lucas-Elio P."/>
            <person name="Goodwin L."/>
            <person name="Woyke T."/>
            <person name="Pitluck S."/>
            <person name="Nolan M."/>
            <person name="Kyrpides N.C."/>
            <person name="Detter J.C."/>
            <person name="Copeland A."/>
            <person name="Teshima H."/>
            <person name="Bruce D."/>
            <person name="Detter C."/>
            <person name="Tapia R."/>
            <person name="Han S."/>
            <person name="Land M.L."/>
            <person name="Ivanova N."/>
            <person name="Mikhailova N."/>
            <person name="Johnston A.W."/>
            <person name="Sanchez-Amat A."/>
        </authorList>
    </citation>
    <scope>NUCLEOTIDE SEQUENCE [LARGE SCALE GENOMIC DNA]</scope>
    <source>
        <strain evidence="9">ATCC 700492 / JCM 21426 / NBRC 103028 / MMB-1</strain>
    </source>
</reference>
<keyword evidence="5 7" id="KW-1133">Transmembrane helix</keyword>